<reference evidence="1" key="1">
    <citation type="submission" date="2023-04" db="EMBL/GenBank/DDBJ databases">
        <title>Black Yeasts Isolated from many extreme environments.</title>
        <authorList>
            <person name="Coleine C."/>
            <person name="Stajich J.E."/>
            <person name="Selbmann L."/>
        </authorList>
    </citation>
    <scope>NUCLEOTIDE SEQUENCE</scope>
    <source>
        <strain evidence="1">CCFEE 5312</strain>
    </source>
</reference>
<protein>
    <submittedName>
        <fullName evidence="1">Uncharacterized protein</fullName>
    </submittedName>
</protein>
<organism evidence="1 2">
    <name type="scientific">Extremus antarcticus</name>
    <dbReference type="NCBI Taxonomy" id="702011"/>
    <lineage>
        <taxon>Eukaryota</taxon>
        <taxon>Fungi</taxon>
        <taxon>Dikarya</taxon>
        <taxon>Ascomycota</taxon>
        <taxon>Pezizomycotina</taxon>
        <taxon>Dothideomycetes</taxon>
        <taxon>Dothideomycetidae</taxon>
        <taxon>Mycosphaerellales</taxon>
        <taxon>Extremaceae</taxon>
        <taxon>Extremus</taxon>
    </lineage>
</organism>
<dbReference type="EMBL" id="JAWDJX010000067">
    <property type="protein sequence ID" value="KAK3047158.1"/>
    <property type="molecule type" value="Genomic_DNA"/>
</dbReference>
<name>A0AAJ0D6E6_9PEZI</name>
<gene>
    <name evidence="1" type="ORF">LTR09_011426</name>
</gene>
<accession>A0AAJ0D6E6</accession>
<keyword evidence="2" id="KW-1185">Reference proteome</keyword>
<evidence type="ECO:0000313" key="2">
    <source>
        <dbReference type="Proteomes" id="UP001271007"/>
    </source>
</evidence>
<proteinExistence type="predicted"/>
<evidence type="ECO:0000313" key="1">
    <source>
        <dbReference type="EMBL" id="KAK3047158.1"/>
    </source>
</evidence>
<dbReference type="Proteomes" id="UP001271007">
    <property type="component" value="Unassembled WGS sequence"/>
</dbReference>
<sequence length="236" mass="26563">MSHRHQFRCHGTWYFINIVDDERYDVDLDVFHAQLPVGPLDEDALLDLRDVYDTAALINDQHTCNVVVDRVTHLLRTVSLQSQLEDGQQSGLSAILESVLNDHTSNARARPFLKLTQSALPYFGSWLKDTQTRLAMLHSMYSDIEVSGTQQLEELFSRAARGECVFHDDCDESHVWGVPAVLTMDGNVGPGGQLLERHYTGFSSMFGGWDDPNIEDAEELSWPEAESVDDEGFCSD</sequence>
<dbReference type="AlphaFoldDB" id="A0AAJ0D6E6"/>
<comment type="caution">
    <text evidence="1">The sequence shown here is derived from an EMBL/GenBank/DDBJ whole genome shotgun (WGS) entry which is preliminary data.</text>
</comment>